<dbReference type="InterPro" id="IPR009057">
    <property type="entry name" value="Homeodomain-like_sf"/>
</dbReference>
<evidence type="ECO:0000313" key="9">
    <source>
        <dbReference type="Ensembl" id="ENSECAP00000042577.1"/>
    </source>
</evidence>
<dbReference type="Gene3D" id="1.10.10.60">
    <property type="entry name" value="Homeodomain-like"/>
    <property type="match status" value="1"/>
</dbReference>
<dbReference type="InterPro" id="IPR001356">
    <property type="entry name" value="HD"/>
</dbReference>
<name>A0A3Q2I5K3_HORSE</name>
<dbReference type="OMA" id="GNNFGAW"/>
<dbReference type="Bgee" id="ENSECAG00000033703">
    <property type="expression patterns" value="Expressed in trophoblast and 7 other cell types or tissues"/>
</dbReference>
<dbReference type="GO" id="GO:0005634">
    <property type="term" value="C:nucleus"/>
    <property type="evidence" value="ECO:0000318"/>
    <property type="project" value="GO_Central"/>
</dbReference>
<feature type="compositionally biased region" description="Low complexity" evidence="7">
    <location>
        <begin position="174"/>
        <end position="184"/>
    </location>
</feature>
<keyword evidence="2 5" id="KW-0238">DNA-binding</keyword>
<evidence type="ECO:0000256" key="6">
    <source>
        <dbReference type="RuleBase" id="RU000682"/>
    </source>
</evidence>
<sequence>MGGAPVGSREPNPRAGRGGPHGFRGEGKSHGGHPPGTPFPGARSPLEEAQRDIFLRILRVGEAGWGAHLAPTPEARKRELAEGEDYVPGHGLGPLAPAPATMTSLPCPVPGPDPSKAIFPNIAPVPSVVAAYQLGLSPATAAASDLPYSGPYGHLLPYPYAGPATPRDSYLPCQQPAAPSQPAQQEREAGSEKPPLSPEPSERRPQAPTKKLRKPRTIYSSLQLQQLNQRFQHTQYLALPERAQLAAQLGLTQTQVKIWFQNKRSKYKKLLKQNSGGQEGDFPGRPPSLSPCSPPLPSLWDLPKAGALPTGGYGNSFGAWYQHHCPDVLAPPQMM</sequence>
<evidence type="ECO:0000313" key="10">
    <source>
        <dbReference type="Proteomes" id="UP000002281"/>
    </source>
</evidence>
<dbReference type="GO" id="GO:0005654">
    <property type="term" value="C:nucleoplasm"/>
    <property type="evidence" value="ECO:0007669"/>
    <property type="project" value="Ensembl"/>
</dbReference>
<dbReference type="SMART" id="SM00389">
    <property type="entry name" value="HOX"/>
    <property type="match status" value="1"/>
</dbReference>
<dbReference type="GO" id="GO:0000978">
    <property type="term" value="F:RNA polymerase II cis-regulatory region sequence-specific DNA binding"/>
    <property type="evidence" value="ECO:0000318"/>
    <property type="project" value="GO_Central"/>
</dbReference>
<evidence type="ECO:0000256" key="4">
    <source>
        <dbReference type="ARBA" id="ARBA00023242"/>
    </source>
</evidence>
<dbReference type="InterPro" id="IPR020479">
    <property type="entry name" value="HD_metazoa"/>
</dbReference>
<evidence type="ECO:0000256" key="2">
    <source>
        <dbReference type="ARBA" id="ARBA00023125"/>
    </source>
</evidence>
<dbReference type="Ensembl" id="ENSECAT00000059057.3">
    <property type="protein sequence ID" value="ENSECAP00000042577.1"/>
    <property type="gene ID" value="ENSECAG00000033703.3"/>
</dbReference>
<dbReference type="GO" id="GO:0006357">
    <property type="term" value="P:regulation of transcription by RNA polymerase II"/>
    <property type="evidence" value="ECO:0000318"/>
    <property type="project" value="GO_Central"/>
</dbReference>
<dbReference type="GeneID" id="111775662"/>
<dbReference type="SUPFAM" id="SSF46689">
    <property type="entry name" value="Homeodomain-like"/>
    <property type="match status" value="1"/>
</dbReference>
<proteinExistence type="inferred from homology"/>
<feature type="region of interest" description="Disordered" evidence="7">
    <location>
        <begin position="166"/>
        <end position="216"/>
    </location>
</feature>
<dbReference type="SMR" id="A0A3Q2I5K3"/>
<evidence type="ECO:0000256" key="7">
    <source>
        <dbReference type="SAM" id="MobiDB-lite"/>
    </source>
</evidence>
<dbReference type="InParanoid" id="A0A3Q2I5K3"/>
<dbReference type="PRINTS" id="PR00024">
    <property type="entry name" value="HOMEOBOX"/>
</dbReference>
<dbReference type="InterPro" id="IPR050460">
    <property type="entry name" value="Distal-less_Homeobox_TF"/>
</dbReference>
<comment type="subcellular location">
    <subcellularLocation>
        <location evidence="5 6">Nucleus</location>
    </subcellularLocation>
</comment>
<dbReference type="PANTHER" id="PTHR24327">
    <property type="entry name" value="HOMEOBOX PROTEIN"/>
    <property type="match status" value="1"/>
</dbReference>
<dbReference type="ExpressionAtlas" id="A0A3Q2I5K3">
    <property type="expression patterns" value="baseline"/>
</dbReference>
<keyword evidence="4 5" id="KW-0539">Nucleus</keyword>
<reference evidence="9" key="3">
    <citation type="submission" date="2025-09" db="UniProtKB">
        <authorList>
            <consortium name="Ensembl"/>
        </authorList>
    </citation>
    <scope>IDENTIFICATION</scope>
    <source>
        <strain evidence="9">Thoroughbred</strain>
    </source>
</reference>
<dbReference type="InterPro" id="IPR000047">
    <property type="entry name" value="HTH_motif"/>
</dbReference>
<dbReference type="RefSeq" id="XP_023508471.1">
    <property type="nucleotide sequence ID" value="XM_023652703.2"/>
</dbReference>
<dbReference type="STRING" id="9796.ENSECAP00000042577"/>
<keyword evidence="10" id="KW-1185">Reference proteome</keyword>
<reference evidence="9 10" key="1">
    <citation type="journal article" date="2009" name="Science">
        <title>Genome sequence, comparative analysis, and population genetics of the domestic horse.</title>
        <authorList>
            <consortium name="Broad Institute Genome Sequencing Platform"/>
            <consortium name="Broad Institute Whole Genome Assembly Team"/>
            <person name="Wade C.M."/>
            <person name="Giulotto E."/>
            <person name="Sigurdsson S."/>
            <person name="Zoli M."/>
            <person name="Gnerre S."/>
            <person name="Imsland F."/>
            <person name="Lear T.L."/>
            <person name="Adelson D.L."/>
            <person name="Bailey E."/>
            <person name="Bellone R.R."/>
            <person name="Bloecker H."/>
            <person name="Distl O."/>
            <person name="Edgar R.C."/>
            <person name="Garber M."/>
            <person name="Leeb T."/>
            <person name="Mauceli E."/>
            <person name="MacLeod J.N."/>
            <person name="Penedo M.C.T."/>
            <person name="Raison J.M."/>
            <person name="Sharpe T."/>
            <person name="Vogel J."/>
            <person name="Andersson L."/>
            <person name="Antczak D.F."/>
            <person name="Biagi T."/>
            <person name="Binns M.M."/>
            <person name="Chowdhary B.P."/>
            <person name="Coleman S.J."/>
            <person name="Della Valle G."/>
            <person name="Fryc S."/>
            <person name="Guerin G."/>
            <person name="Hasegawa T."/>
            <person name="Hill E.W."/>
            <person name="Jurka J."/>
            <person name="Kiialainen A."/>
            <person name="Lindgren G."/>
            <person name="Liu J."/>
            <person name="Magnani E."/>
            <person name="Mickelson J.R."/>
            <person name="Murray J."/>
            <person name="Nergadze S.G."/>
            <person name="Onofrio R."/>
            <person name="Pedroni S."/>
            <person name="Piras M.F."/>
            <person name="Raudsepp T."/>
            <person name="Rocchi M."/>
            <person name="Roeed K.H."/>
            <person name="Ryder O.A."/>
            <person name="Searle S."/>
            <person name="Skow L."/>
            <person name="Swinburne J.E."/>
            <person name="Syvaenen A.C."/>
            <person name="Tozaki T."/>
            <person name="Valberg S.J."/>
            <person name="Vaudin M."/>
            <person name="White J.R."/>
            <person name="Zody M.C."/>
            <person name="Lander E.S."/>
            <person name="Lindblad-Toh K."/>
        </authorList>
    </citation>
    <scope>NUCLEOTIDE SEQUENCE [LARGE SCALE GENOMIC DNA]</scope>
    <source>
        <strain evidence="9 10">Thoroughbred</strain>
    </source>
</reference>
<dbReference type="PROSITE" id="PS50071">
    <property type="entry name" value="HOMEOBOX_2"/>
    <property type="match status" value="1"/>
</dbReference>
<dbReference type="CTD" id="1748"/>
<evidence type="ECO:0000256" key="3">
    <source>
        <dbReference type="ARBA" id="ARBA00023155"/>
    </source>
</evidence>
<reference evidence="9" key="2">
    <citation type="submission" date="2025-08" db="UniProtKB">
        <authorList>
            <consortium name="Ensembl"/>
        </authorList>
    </citation>
    <scope>IDENTIFICATION</scope>
    <source>
        <strain evidence="9">Thoroughbred</strain>
    </source>
</reference>
<keyword evidence="3 5" id="KW-0371">Homeobox</keyword>
<dbReference type="Proteomes" id="UP000002281">
    <property type="component" value="Chromosome 11"/>
</dbReference>
<dbReference type="GO" id="GO:0000981">
    <property type="term" value="F:DNA-binding transcription factor activity, RNA polymerase II-specific"/>
    <property type="evidence" value="ECO:0000318"/>
    <property type="project" value="GO_Central"/>
</dbReference>
<evidence type="ECO:0000256" key="5">
    <source>
        <dbReference type="PROSITE-ProRule" id="PRU00108"/>
    </source>
</evidence>
<feature type="DNA-binding region" description="Homeobox" evidence="5">
    <location>
        <begin position="212"/>
        <end position="271"/>
    </location>
</feature>
<dbReference type="FunCoup" id="A0A3Q2I5K3">
    <property type="interactions" value="11"/>
</dbReference>
<dbReference type="PANTHER" id="PTHR24327:SF21">
    <property type="entry name" value="HOMEOBOX PROTEIN DLX-4"/>
    <property type="match status" value="1"/>
</dbReference>
<feature type="region of interest" description="Disordered" evidence="7">
    <location>
        <begin position="1"/>
        <end position="47"/>
    </location>
</feature>
<evidence type="ECO:0000256" key="1">
    <source>
        <dbReference type="ARBA" id="ARBA00007916"/>
    </source>
</evidence>
<organism evidence="9 10">
    <name type="scientific">Equus caballus</name>
    <name type="common">Horse</name>
    <dbReference type="NCBI Taxonomy" id="9796"/>
    <lineage>
        <taxon>Eukaryota</taxon>
        <taxon>Metazoa</taxon>
        <taxon>Chordata</taxon>
        <taxon>Craniata</taxon>
        <taxon>Vertebrata</taxon>
        <taxon>Euteleostomi</taxon>
        <taxon>Mammalia</taxon>
        <taxon>Eutheria</taxon>
        <taxon>Laurasiatheria</taxon>
        <taxon>Perissodactyla</taxon>
        <taxon>Equidae</taxon>
        <taxon>Equus</taxon>
    </lineage>
</organism>
<dbReference type="PaxDb" id="9796-ENSECAP00000042577"/>
<dbReference type="PRINTS" id="PR00031">
    <property type="entry name" value="HTHREPRESSR"/>
</dbReference>
<comment type="similarity">
    <text evidence="1">Belongs to the distal-less homeobox family.</text>
</comment>
<accession>A0A3Q2I5K3</accession>
<dbReference type="InterPro" id="IPR017970">
    <property type="entry name" value="Homeobox_CS"/>
</dbReference>
<feature type="domain" description="Homeobox" evidence="8">
    <location>
        <begin position="210"/>
        <end position="270"/>
    </location>
</feature>
<dbReference type="FunFam" id="1.10.10.60:FF:000295">
    <property type="entry name" value="Distal-less homeobox 4"/>
    <property type="match status" value="1"/>
</dbReference>
<gene>
    <name evidence="9" type="primary">DLX4</name>
</gene>
<dbReference type="Pfam" id="PF00046">
    <property type="entry name" value="Homeodomain"/>
    <property type="match status" value="1"/>
</dbReference>
<dbReference type="CDD" id="cd00086">
    <property type="entry name" value="homeodomain"/>
    <property type="match status" value="1"/>
</dbReference>
<dbReference type="AlphaFoldDB" id="A0A3Q2I5K3"/>
<dbReference type="GeneTree" id="ENSGT00940000162259"/>
<dbReference type="GO" id="GO:0001227">
    <property type="term" value="F:DNA-binding transcription repressor activity, RNA polymerase II-specific"/>
    <property type="evidence" value="ECO:0007669"/>
    <property type="project" value="Ensembl"/>
</dbReference>
<dbReference type="PROSITE" id="PS00027">
    <property type="entry name" value="HOMEOBOX_1"/>
    <property type="match status" value="1"/>
</dbReference>
<evidence type="ECO:0000259" key="8">
    <source>
        <dbReference type="PROSITE" id="PS50071"/>
    </source>
</evidence>
<dbReference type="GO" id="GO:0048706">
    <property type="term" value="P:embryonic skeletal system development"/>
    <property type="evidence" value="ECO:0000318"/>
    <property type="project" value="GO_Central"/>
</dbReference>
<dbReference type="GO" id="GO:0030154">
    <property type="term" value="P:cell differentiation"/>
    <property type="evidence" value="ECO:0000318"/>
    <property type="project" value="GO_Central"/>
</dbReference>
<protein>
    <submittedName>
        <fullName evidence="9">Distal-less homeobox 4</fullName>
    </submittedName>
</protein>